<evidence type="ECO:0000256" key="2">
    <source>
        <dbReference type="ARBA" id="ARBA00008220"/>
    </source>
</evidence>
<feature type="transmembrane region" description="Helical" evidence="9">
    <location>
        <begin position="350"/>
        <end position="374"/>
    </location>
</feature>
<accession>A0A239BI20</accession>
<comment type="subcellular location">
    <subcellularLocation>
        <location evidence="1">Cell membrane</location>
        <topology evidence="1">Multi-pass membrane protein</topology>
    </subcellularLocation>
</comment>
<evidence type="ECO:0000256" key="6">
    <source>
        <dbReference type="ARBA" id="ARBA00022989"/>
    </source>
</evidence>
<dbReference type="AlphaFoldDB" id="A0A239BI20"/>
<protein>
    <recommendedName>
        <fullName evidence="3">Arginine/agmatine antiporter</fullName>
    </recommendedName>
</protein>
<feature type="transmembrane region" description="Helical" evidence="9">
    <location>
        <begin position="156"/>
        <end position="174"/>
    </location>
</feature>
<dbReference type="Gene3D" id="1.20.1740.10">
    <property type="entry name" value="Amino acid/polyamine transporter I"/>
    <property type="match status" value="1"/>
</dbReference>
<gene>
    <name evidence="10" type="ORF">SAMN06295912_101134</name>
</gene>
<evidence type="ECO:0000256" key="7">
    <source>
        <dbReference type="ARBA" id="ARBA00023136"/>
    </source>
</evidence>
<dbReference type="EMBL" id="FZOS01000001">
    <property type="protein sequence ID" value="SNS06764.1"/>
    <property type="molecule type" value="Genomic_DNA"/>
</dbReference>
<feature type="transmembrane region" description="Helical" evidence="9">
    <location>
        <begin position="186"/>
        <end position="208"/>
    </location>
</feature>
<keyword evidence="4" id="KW-1003">Cell membrane</keyword>
<dbReference type="InterPro" id="IPR050367">
    <property type="entry name" value="APC_superfamily"/>
</dbReference>
<dbReference type="PANTHER" id="PTHR42770:SF18">
    <property type="entry name" value="ARGININE_AGMATINE ANTIPORTER"/>
    <property type="match status" value="1"/>
</dbReference>
<feature type="transmembrane region" description="Helical" evidence="9">
    <location>
        <begin position="271"/>
        <end position="297"/>
    </location>
</feature>
<evidence type="ECO:0000256" key="3">
    <source>
        <dbReference type="ARBA" id="ARBA00021069"/>
    </source>
</evidence>
<evidence type="ECO:0000256" key="9">
    <source>
        <dbReference type="SAM" id="Phobius"/>
    </source>
</evidence>
<evidence type="ECO:0000256" key="1">
    <source>
        <dbReference type="ARBA" id="ARBA00004651"/>
    </source>
</evidence>
<keyword evidence="6 9" id="KW-1133">Transmembrane helix</keyword>
<dbReference type="Pfam" id="PF13520">
    <property type="entry name" value="AA_permease_2"/>
    <property type="match status" value="1"/>
</dbReference>
<feature type="transmembrane region" description="Helical" evidence="9">
    <location>
        <begin position="405"/>
        <end position="423"/>
    </location>
</feature>
<evidence type="ECO:0000313" key="11">
    <source>
        <dbReference type="Proteomes" id="UP000198281"/>
    </source>
</evidence>
<evidence type="ECO:0000256" key="8">
    <source>
        <dbReference type="ARBA" id="ARBA00045636"/>
    </source>
</evidence>
<proteinExistence type="inferred from homology"/>
<comment type="function">
    <text evidence="8">Major component of the acid-resistance (AR) system allowing enteric pathogens to survive the acidic environment in the stomach. Exchanges extracellular arginine for its intracellular decarboxylation product agmatine (Agm) thereby expelling intracellular protons. Probably undergoes several conformational states in order to translocate the substrate across the membrane; keeps the substrate accessible to only 1 side of the membrane at a time by opening and closing 3 membrane-internal gates.</text>
</comment>
<dbReference type="PIRSF" id="PIRSF006060">
    <property type="entry name" value="AA_transporter"/>
    <property type="match status" value="1"/>
</dbReference>
<dbReference type="InterPro" id="IPR002293">
    <property type="entry name" value="AA/rel_permease1"/>
</dbReference>
<dbReference type="GO" id="GO:0022857">
    <property type="term" value="F:transmembrane transporter activity"/>
    <property type="evidence" value="ECO:0007669"/>
    <property type="project" value="InterPro"/>
</dbReference>
<comment type="similarity">
    <text evidence="2">Belongs to the amino acid-polyamine-organocation (APC) superfamily. Basic amino acid/polyamine antiporter (APA) (TC 2.A.3.2) family.</text>
</comment>
<dbReference type="GO" id="GO:0005886">
    <property type="term" value="C:plasma membrane"/>
    <property type="evidence" value="ECO:0007669"/>
    <property type="project" value="UniProtKB-SubCell"/>
</dbReference>
<dbReference type="PANTHER" id="PTHR42770">
    <property type="entry name" value="AMINO ACID TRANSPORTER-RELATED"/>
    <property type="match status" value="1"/>
</dbReference>
<feature type="transmembrane region" description="Helical" evidence="9">
    <location>
        <begin position="42"/>
        <end position="62"/>
    </location>
</feature>
<organism evidence="10 11">
    <name type="scientific">Edaphosphingomonas laterariae</name>
    <dbReference type="NCBI Taxonomy" id="861865"/>
    <lineage>
        <taxon>Bacteria</taxon>
        <taxon>Pseudomonadati</taxon>
        <taxon>Pseudomonadota</taxon>
        <taxon>Alphaproteobacteria</taxon>
        <taxon>Sphingomonadales</taxon>
        <taxon>Rhizorhabdaceae</taxon>
        <taxon>Edaphosphingomonas</taxon>
    </lineage>
</organism>
<reference evidence="11" key="1">
    <citation type="submission" date="2017-06" db="EMBL/GenBank/DDBJ databases">
        <authorList>
            <person name="Varghese N."/>
            <person name="Submissions S."/>
        </authorList>
    </citation>
    <scope>NUCLEOTIDE SEQUENCE [LARGE SCALE GENOMIC DNA]</scope>
    <source>
        <strain evidence="11">LNB2</strain>
    </source>
</reference>
<sequence length="432" mass="44428">MAAKLPRALGFWMCLALVVGNMIGSGVFLLPASLAPYGWNALFGWFITIAGALCLAFVFARLSAVLPKAGGPYAYADAAFGPTIGFIVAWSYWVMLWSGNGAIAVAVVSSIGLLMPQIGATPGLPALLAVALVWGVTAINIYGVAAAGRVQVVTTLLKLLPMAAVVIVAAIILSDDGAAAVAPWQPGQIGVGAVAATAALTFWGFLGLESATVPAGQVEDAARTIPRATLWGTAFTGLVYVLVCSAVTLLMPADTAAKSPAPIAEFVGLRWGAGAADVIALFAAISAFGTLNGFVLVQGEVPWAMARGGVFPAWLAKSSRRGTPARAHIVSSLLLTIVTLMNYSRAMTDLFAFIALVSIAAGLIAYLVSALAAIKLLPNDGMVRVIAPLAGVFTLWTLYGCGLEAVAWGGVLLLAGIPIYLAVRRTRFATPA</sequence>
<feature type="transmembrane region" description="Helical" evidence="9">
    <location>
        <begin position="9"/>
        <end position="30"/>
    </location>
</feature>
<keyword evidence="7 9" id="KW-0472">Membrane</keyword>
<evidence type="ECO:0000313" key="10">
    <source>
        <dbReference type="EMBL" id="SNS06764.1"/>
    </source>
</evidence>
<keyword evidence="5 9" id="KW-0812">Transmembrane</keyword>
<keyword evidence="11" id="KW-1185">Reference proteome</keyword>
<evidence type="ECO:0000256" key="4">
    <source>
        <dbReference type="ARBA" id="ARBA00022475"/>
    </source>
</evidence>
<feature type="transmembrane region" description="Helical" evidence="9">
    <location>
        <begin position="229"/>
        <end position="251"/>
    </location>
</feature>
<name>A0A239BI20_9SPHN</name>
<feature type="transmembrane region" description="Helical" evidence="9">
    <location>
        <begin position="123"/>
        <end position="144"/>
    </location>
</feature>
<dbReference type="Proteomes" id="UP000198281">
    <property type="component" value="Unassembled WGS sequence"/>
</dbReference>
<dbReference type="RefSeq" id="WP_179220656.1">
    <property type="nucleotide sequence ID" value="NZ_FZOS01000001.1"/>
</dbReference>
<evidence type="ECO:0000256" key="5">
    <source>
        <dbReference type="ARBA" id="ARBA00022692"/>
    </source>
</evidence>